<dbReference type="EMBL" id="MU795179">
    <property type="protein sequence ID" value="KAJ3809095.1"/>
    <property type="molecule type" value="Genomic_DNA"/>
</dbReference>
<accession>A0ACC1TWG5</accession>
<reference evidence="1" key="1">
    <citation type="submission" date="2022-09" db="EMBL/GenBank/DDBJ databases">
        <title>A Global Phylogenomic Analysis of the Shiitake Genus Lentinula.</title>
        <authorList>
            <consortium name="DOE Joint Genome Institute"/>
            <person name="Sierra-Patev S."/>
            <person name="Min B."/>
            <person name="Naranjo-Ortiz M."/>
            <person name="Looney B."/>
            <person name="Konkel Z."/>
            <person name="Slot J.C."/>
            <person name="Sakamoto Y."/>
            <person name="Steenwyk J.L."/>
            <person name="Rokas A."/>
            <person name="Carro J."/>
            <person name="Camarero S."/>
            <person name="Ferreira P."/>
            <person name="Molpeceres G."/>
            <person name="Ruiz-Duenas F.J."/>
            <person name="Serrano A."/>
            <person name="Henrissat B."/>
            <person name="Drula E."/>
            <person name="Hughes K.W."/>
            <person name="Mata J.L."/>
            <person name="Ishikawa N.K."/>
            <person name="Vargas-Isla R."/>
            <person name="Ushijima S."/>
            <person name="Smith C.A."/>
            <person name="Ahrendt S."/>
            <person name="Andreopoulos W."/>
            <person name="He G."/>
            <person name="Labutti K."/>
            <person name="Lipzen A."/>
            <person name="Ng V."/>
            <person name="Riley R."/>
            <person name="Sandor L."/>
            <person name="Barry K."/>
            <person name="Martinez A.T."/>
            <person name="Xiao Y."/>
            <person name="Gibbons J.G."/>
            <person name="Terashima K."/>
            <person name="Grigoriev I.V."/>
            <person name="Hibbett D.S."/>
        </authorList>
    </citation>
    <scope>NUCLEOTIDE SEQUENCE</scope>
    <source>
        <strain evidence="1">TMI1499</strain>
    </source>
</reference>
<gene>
    <name evidence="1" type="ORF">F5876DRAFT_89636</name>
</gene>
<proteinExistence type="predicted"/>
<sequence>MASTKVWLAASFASVGAFMFGESICSSTIVSFDTGSIGSIIVMTQFTESGFMLSPTLQGVVVAMILVTSTISGVCSGILADKISRIFTMSLGAAMFCAGSVIECVSPDLVCMLVGRGVAGVGEGFFLPIIAVYCVEISPATSRGRVTSIVQIAVTLGIAAGFFCCYGTVHLDSSFAWRIPFLIQASLALLYAIGCPFILPFSPRWLWMKGKRSQAEEVMQLLRKQGDNDDPVHIEEWEVVGDDGEERSRIRDMLKKDVRKRTLLACFFMGMNQLSGIDGILYYAPVLFAQAGLSASSSKFLASGVSGLLNVAVTIVCTPFMDRMGRRISTIIGGIAMGCIICIIASIYVAGAESGGGRWVIIVCLYLFLVAFGSTWALTTRVYASEIQPLHNRAAVSSIANSCNQGVNTLVALTFPVFLDSTTTGPYWLFMGCLFTTSMIAWMYMPETKGRSLARQVSPYKHCTRMNQISLPASNKFLPRRLLDSIRV</sequence>
<evidence type="ECO:0000313" key="2">
    <source>
        <dbReference type="Proteomes" id="UP001163835"/>
    </source>
</evidence>
<keyword evidence="2" id="KW-1185">Reference proteome</keyword>
<organism evidence="1 2">
    <name type="scientific">Lentinula aff. lateritia</name>
    <dbReference type="NCBI Taxonomy" id="2804960"/>
    <lineage>
        <taxon>Eukaryota</taxon>
        <taxon>Fungi</taxon>
        <taxon>Dikarya</taxon>
        <taxon>Basidiomycota</taxon>
        <taxon>Agaricomycotina</taxon>
        <taxon>Agaricomycetes</taxon>
        <taxon>Agaricomycetidae</taxon>
        <taxon>Agaricales</taxon>
        <taxon>Marasmiineae</taxon>
        <taxon>Omphalotaceae</taxon>
        <taxon>Lentinula</taxon>
    </lineage>
</organism>
<evidence type="ECO:0000313" key="1">
    <source>
        <dbReference type="EMBL" id="KAJ3809095.1"/>
    </source>
</evidence>
<protein>
    <submittedName>
        <fullName evidence="1">General substrate transporter</fullName>
    </submittedName>
</protein>
<name>A0ACC1TWG5_9AGAR</name>
<comment type="caution">
    <text evidence="1">The sequence shown here is derived from an EMBL/GenBank/DDBJ whole genome shotgun (WGS) entry which is preliminary data.</text>
</comment>
<dbReference type="Proteomes" id="UP001163835">
    <property type="component" value="Unassembled WGS sequence"/>
</dbReference>